<dbReference type="OrthoDB" id="6516566at2759"/>
<keyword evidence="1" id="KW-0677">Repeat</keyword>
<feature type="domain" description="SAM" evidence="3">
    <location>
        <begin position="36"/>
        <end position="67"/>
    </location>
</feature>
<dbReference type="SUPFAM" id="SSF47769">
    <property type="entry name" value="SAM/Pointed domain"/>
    <property type="match status" value="1"/>
</dbReference>
<evidence type="ECO:0000256" key="1">
    <source>
        <dbReference type="ARBA" id="ARBA00022737"/>
    </source>
</evidence>
<dbReference type="InterPro" id="IPR013761">
    <property type="entry name" value="SAM/pointed_sf"/>
</dbReference>
<comment type="caution">
    <text evidence="4">The sequence shown here is derived from an EMBL/GenBank/DDBJ whole genome shotgun (WGS) entry which is preliminary data.</text>
</comment>
<evidence type="ECO:0000313" key="5">
    <source>
        <dbReference type="Proteomes" id="UP000018936"/>
    </source>
</evidence>
<dbReference type="InterPro" id="IPR001660">
    <property type="entry name" value="SAM"/>
</dbReference>
<evidence type="ECO:0000259" key="3">
    <source>
        <dbReference type="PROSITE" id="PS50105"/>
    </source>
</evidence>
<accession>V8N282</accession>
<protein>
    <recommendedName>
        <fullName evidence="3">SAM domain-containing protein</fullName>
    </recommendedName>
</protein>
<dbReference type="GO" id="GO:0007528">
    <property type="term" value="P:neuromuscular junction development"/>
    <property type="evidence" value="ECO:0007669"/>
    <property type="project" value="TreeGrafter"/>
</dbReference>
<gene>
    <name evidence="4" type="ORF">L345_17910</name>
</gene>
<dbReference type="Gene3D" id="1.10.150.50">
    <property type="entry name" value="Transcription Factor, Ets-1"/>
    <property type="match status" value="2"/>
</dbReference>
<name>V8N282_OPHHA</name>
<sequence>ELGIKHPLHRKKLVLAVKAINTKQDDKSAELDHIWVTRWLDDIGLPQYKDQFHESRVDGRMLQYLTV</sequence>
<dbReference type="EMBL" id="AZIM01025053">
    <property type="protein sequence ID" value="ETE56379.1"/>
    <property type="molecule type" value="Genomic_DNA"/>
</dbReference>
<evidence type="ECO:0000313" key="4">
    <source>
        <dbReference type="EMBL" id="ETE56379.1"/>
    </source>
</evidence>
<proteinExistence type="predicted"/>
<dbReference type="InterPro" id="IPR029515">
    <property type="entry name" value="Liprin"/>
</dbReference>
<feature type="non-terminal residue" evidence="4">
    <location>
        <position position="67"/>
    </location>
</feature>
<reference evidence="4 5" key="1">
    <citation type="journal article" date="2013" name="Proc. Natl. Acad. Sci. U.S.A.">
        <title>The king cobra genome reveals dynamic gene evolution and adaptation in the snake venom system.</title>
        <authorList>
            <person name="Vonk F.J."/>
            <person name="Casewell N.R."/>
            <person name="Henkel C.V."/>
            <person name="Heimberg A.M."/>
            <person name="Jansen H.J."/>
            <person name="McCleary R.J."/>
            <person name="Kerkkamp H.M."/>
            <person name="Vos R.A."/>
            <person name="Guerreiro I."/>
            <person name="Calvete J.J."/>
            <person name="Wuster W."/>
            <person name="Woods A.E."/>
            <person name="Logan J.M."/>
            <person name="Harrison R.A."/>
            <person name="Castoe T.A."/>
            <person name="de Koning A.P."/>
            <person name="Pollock D.D."/>
            <person name="Yandell M."/>
            <person name="Calderon D."/>
            <person name="Renjifo C."/>
            <person name="Currier R.B."/>
            <person name="Salgado D."/>
            <person name="Pla D."/>
            <person name="Sanz L."/>
            <person name="Hyder A.S."/>
            <person name="Ribeiro J.M."/>
            <person name="Arntzen J.W."/>
            <person name="van den Thillart G.E."/>
            <person name="Boetzer M."/>
            <person name="Pirovano W."/>
            <person name="Dirks R.P."/>
            <person name="Spaink H.P."/>
            <person name="Duboule D."/>
            <person name="McGlinn E."/>
            <person name="Kini R.M."/>
            <person name="Richardson M.K."/>
        </authorList>
    </citation>
    <scope>NUCLEOTIDE SEQUENCE</scope>
    <source>
        <tissue evidence="4">Blood</tissue>
    </source>
</reference>
<dbReference type="PANTHER" id="PTHR12587:SF18">
    <property type="entry name" value="LIPRIN-BETA-2"/>
    <property type="match status" value="1"/>
</dbReference>
<keyword evidence="2" id="KW-0175">Coiled coil</keyword>
<organism evidence="4 5">
    <name type="scientific">Ophiophagus hannah</name>
    <name type="common">King cobra</name>
    <name type="synonym">Naja hannah</name>
    <dbReference type="NCBI Taxonomy" id="8665"/>
    <lineage>
        <taxon>Eukaryota</taxon>
        <taxon>Metazoa</taxon>
        <taxon>Chordata</taxon>
        <taxon>Craniata</taxon>
        <taxon>Vertebrata</taxon>
        <taxon>Euteleostomi</taxon>
        <taxon>Lepidosauria</taxon>
        <taxon>Squamata</taxon>
        <taxon>Bifurcata</taxon>
        <taxon>Unidentata</taxon>
        <taxon>Episquamata</taxon>
        <taxon>Toxicofera</taxon>
        <taxon>Serpentes</taxon>
        <taxon>Colubroidea</taxon>
        <taxon>Elapidae</taxon>
        <taxon>Elapinae</taxon>
        <taxon>Ophiophagus</taxon>
    </lineage>
</organism>
<dbReference type="Pfam" id="PF00536">
    <property type="entry name" value="SAM_1"/>
    <property type="match status" value="1"/>
</dbReference>
<dbReference type="Proteomes" id="UP000018936">
    <property type="component" value="Unassembled WGS sequence"/>
</dbReference>
<dbReference type="PANTHER" id="PTHR12587">
    <property type="entry name" value="LAR INTERACTING PROTEIN LIP -RELATED PROTEIN"/>
    <property type="match status" value="1"/>
</dbReference>
<keyword evidence="5" id="KW-1185">Reference proteome</keyword>
<dbReference type="GO" id="GO:0048786">
    <property type="term" value="C:presynaptic active zone"/>
    <property type="evidence" value="ECO:0007669"/>
    <property type="project" value="TreeGrafter"/>
</dbReference>
<evidence type="ECO:0000256" key="2">
    <source>
        <dbReference type="ARBA" id="ARBA00023054"/>
    </source>
</evidence>
<dbReference type="AlphaFoldDB" id="V8N282"/>
<dbReference type="PROSITE" id="PS50105">
    <property type="entry name" value="SAM_DOMAIN"/>
    <property type="match status" value="1"/>
</dbReference>
<feature type="non-terminal residue" evidence="4">
    <location>
        <position position="1"/>
    </location>
</feature>